<dbReference type="PANTHER" id="PTHR43731:SF14">
    <property type="entry name" value="PRESENILIN-ASSOCIATED RHOMBOID-LIKE PROTEIN, MITOCHONDRIAL"/>
    <property type="match status" value="1"/>
</dbReference>
<keyword evidence="3 7" id="KW-0812">Transmembrane</keyword>
<comment type="similarity">
    <text evidence="2">Belongs to the peptidase S54 family.</text>
</comment>
<evidence type="ECO:0000259" key="9">
    <source>
        <dbReference type="Pfam" id="PF20216"/>
    </source>
</evidence>
<feature type="transmembrane region" description="Helical" evidence="7">
    <location>
        <begin position="6"/>
        <end position="23"/>
    </location>
</feature>
<dbReference type="InterPro" id="IPR050925">
    <property type="entry name" value="Rhomboid_protease_S54"/>
</dbReference>
<dbReference type="Pfam" id="PF01694">
    <property type="entry name" value="Rhomboid"/>
    <property type="match status" value="1"/>
</dbReference>
<dbReference type="SUPFAM" id="SSF144091">
    <property type="entry name" value="Rhomboid-like"/>
    <property type="match status" value="1"/>
</dbReference>
<feature type="transmembrane region" description="Helical" evidence="7">
    <location>
        <begin position="85"/>
        <end position="102"/>
    </location>
</feature>
<feature type="transmembrane region" description="Helical" evidence="7">
    <location>
        <begin position="58"/>
        <end position="79"/>
    </location>
</feature>
<dbReference type="RefSeq" id="WP_302036161.1">
    <property type="nucleotide sequence ID" value="NZ_JAUKPO010000001.1"/>
</dbReference>
<comment type="subcellular location">
    <subcellularLocation>
        <location evidence="1">Membrane</location>
        <topology evidence="1">Multi-pass membrane protein</topology>
    </subcellularLocation>
</comment>
<evidence type="ECO:0000256" key="4">
    <source>
        <dbReference type="ARBA" id="ARBA00022801"/>
    </source>
</evidence>
<organism evidence="10 11">
    <name type="scientific">Rhodocytophaga aerolata</name>
    <dbReference type="NCBI Taxonomy" id="455078"/>
    <lineage>
        <taxon>Bacteria</taxon>
        <taxon>Pseudomonadati</taxon>
        <taxon>Bacteroidota</taxon>
        <taxon>Cytophagia</taxon>
        <taxon>Cytophagales</taxon>
        <taxon>Rhodocytophagaceae</taxon>
        <taxon>Rhodocytophaga</taxon>
    </lineage>
</organism>
<name>A0ABT8QZU8_9BACT</name>
<keyword evidence="6 7" id="KW-0472">Membrane</keyword>
<sequence>MNNIESISLLLILATVVISYRGFRDESFFEKYGFEVDAILIHKEYIRLLSSGFLHANWWHLIFNMAALYSFSSGTGYVLGLKNFLLLYFSCLIAGNLLALFIHRNHGDYRAIGASGAVSGVIFSSIVLFPEAEISFAFLPFHIQGWVFGILYVLVAIYGIKTQVGNIGHEAHLGGAIAGVLISIAIEPIILEIYPVVIASILLPFIGFMILLVKRPEILFIENYWGYTSKPKNDYYESSYYDEELLNRLLEKVSEKGIDGLTKREKKMLEDLSKKIEQ</sequence>
<feature type="domain" description="DUF6576" evidence="9">
    <location>
        <begin position="243"/>
        <end position="275"/>
    </location>
</feature>
<feature type="transmembrane region" description="Helical" evidence="7">
    <location>
        <begin position="196"/>
        <end position="213"/>
    </location>
</feature>
<dbReference type="EMBL" id="JAUKPO010000001">
    <property type="protein sequence ID" value="MDO1445372.1"/>
    <property type="molecule type" value="Genomic_DNA"/>
</dbReference>
<evidence type="ECO:0000256" key="7">
    <source>
        <dbReference type="SAM" id="Phobius"/>
    </source>
</evidence>
<reference evidence="10" key="1">
    <citation type="submission" date="2023-07" db="EMBL/GenBank/DDBJ databases">
        <title>The genome sequence of Rhodocytophaga aerolata KACC 12507.</title>
        <authorList>
            <person name="Zhang X."/>
        </authorList>
    </citation>
    <scope>NUCLEOTIDE SEQUENCE</scope>
    <source>
        <strain evidence="10">KACC 12507</strain>
    </source>
</reference>
<feature type="transmembrane region" description="Helical" evidence="7">
    <location>
        <begin position="141"/>
        <end position="160"/>
    </location>
</feature>
<evidence type="ECO:0000313" key="10">
    <source>
        <dbReference type="EMBL" id="MDO1445372.1"/>
    </source>
</evidence>
<dbReference type="Pfam" id="PF20216">
    <property type="entry name" value="DUF6576"/>
    <property type="match status" value="1"/>
</dbReference>
<keyword evidence="4 10" id="KW-0378">Hydrolase</keyword>
<accession>A0ABT8QZU8</accession>
<evidence type="ECO:0000256" key="5">
    <source>
        <dbReference type="ARBA" id="ARBA00022989"/>
    </source>
</evidence>
<keyword evidence="5 7" id="KW-1133">Transmembrane helix</keyword>
<proteinExistence type="inferred from homology"/>
<keyword evidence="11" id="KW-1185">Reference proteome</keyword>
<dbReference type="GO" id="GO:0006508">
    <property type="term" value="P:proteolysis"/>
    <property type="evidence" value="ECO:0007669"/>
    <property type="project" value="UniProtKB-KW"/>
</dbReference>
<dbReference type="InterPro" id="IPR035952">
    <property type="entry name" value="Rhomboid-like_sf"/>
</dbReference>
<feature type="domain" description="Peptidase S54 rhomboid" evidence="8">
    <location>
        <begin position="43"/>
        <end position="185"/>
    </location>
</feature>
<evidence type="ECO:0000259" key="8">
    <source>
        <dbReference type="Pfam" id="PF01694"/>
    </source>
</evidence>
<gene>
    <name evidence="10" type="ORF">Q0590_03870</name>
</gene>
<comment type="caution">
    <text evidence="10">The sequence shown here is derived from an EMBL/GenBank/DDBJ whole genome shotgun (WGS) entry which is preliminary data.</text>
</comment>
<feature type="transmembrane region" description="Helical" evidence="7">
    <location>
        <begin position="109"/>
        <end position="129"/>
    </location>
</feature>
<evidence type="ECO:0000256" key="2">
    <source>
        <dbReference type="ARBA" id="ARBA00009045"/>
    </source>
</evidence>
<protein>
    <submittedName>
        <fullName evidence="10">Rhomboid family intramembrane serine protease</fullName>
        <ecNumber evidence="10">3.4.21.-</ecNumber>
    </submittedName>
</protein>
<dbReference type="GO" id="GO:0008233">
    <property type="term" value="F:peptidase activity"/>
    <property type="evidence" value="ECO:0007669"/>
    <property type="project" value="UniProtKB-KW"/>
</dbReference>
<dbReference type="EC" id="3.4.21.-" evidence="10"/>
<feature type="transmembrane region" description="Helical" evidence="7">
    <location>
        <begin position="172"/>
        <end position="190"/>
    </location>
</feature>
<evidence type="ECO:0000313" key="11">
    <source>
        <dbReference type="Proteomes" id="UP001168528"/>
    </source>
</evidence>
<dbReference type="Gene3D" id="1.20.1540.10">
    <property type="entry name" value="Rhomboid-like"/>
    <property type="match status" value="1"/>
</dbReference>
<evidence type="ECO:0000256" key="1">
    <source>
        <dbReference type="ARBA" id="ARBA00004141"/>
    </source>
</evidence>
<dbReference type="InterPro" id="IPR046483">
    <property type="entry name" value="DUF6576"/>
</dbReference>
<keyword evidence="10" id="KW-0645">Protease</keyword>
<dbReference type="PANTHER" id="PTHR43731">
    <property type="entry name" value="RHOMBOID PROTEASE"/>
    <property type="match status" value="1"/>
</dbReference>
<dbReference type="Proteomes" id="UP001168528">
    <property type="component" value="Unassembled WGS sequence"/>
</dbReference>
<evidence type="ECO:0000256" key="6">
    <source>
        <dbReference type="ARBA" id="ARBA00023136"/>
    </source>
</evidence>
<evidence type="ECO:0000256" key="3">
    <source>
        <dbReference type="ARBA" id="ARBA00022692"/>
    </source>
</evidence>
<dbReference type="InterPro" id="IPR022764">
    <property type="entry name" value="Peptidase_S54_rhomboid_dom"/>
</dbReference>